<name>A0A5J4TKX2_9EUKA</name>
<gene>
    <name evidence="1" type="ORF">EZS28_046298</name>
</gene>
<accession>A0A5J4TKX2</accession>
<feature type="non-terminal residue" evidence="1">
    <location>
        <position position="28"/>
    </location>
</feature>
<reference evidence="1 2" key="1">
    <citation type="submission" date="2019-03" db="EMBL/GenBank/DDBJ databases">
        <title>Single cell metagenomics reveals metabolic interactions within the superorganism composed of flagellate Streblomastix strix and complex community of Bacteroidetes bacteria on its surface.</title>
        <authorList>
            <person name="Treitli S.C."/>
            <person name="Kolisko M."/>
            <person name="Husnik F."/>
            <person name="Keeling P."/>
            <person name="Hampl V."/>
        </authorList>
    </citation>
    <scope>NUCLEOTIDE SEQUENCE [LARGE SCALE GENOMIC DNA]</scope>
    <source>
        <strain evidence="1">ST1C</strain>
    </source>
</reference>
<comment type="caution">
    <text evidence="1">The sequence shown here is derived from an EMBL/GenBank/DDBJ whole genome shotgun (WGS) entry which is preliminary data.</text>
</comment>
<proteinExistence type="predicted"/>
<dbReference type="Proteomes" id="UP000324800">
    <property type="component" value="Unassembled WGS sequence"/>
</dbReference>
<evidence type="ECO:0000313" key="2">
    <source>
        <dbReference type="Proteomes" id="UP000324800"/>
    </source>
</evidence>
<dbReference type="AlphaFoldDB" id="A0A5J4TKX2"/>
<evidence type="ECO:0000313" key="1">
    <source>
        <dbReference type="EMBL" id="KAA6358175.1"/>
    </source>
</evidence>
<dbReference type="EMBL" id="SNRW01030247">
    <property type="protein sequence ID" value="KAA6358175.1"/>
    <property type="molecule type" value="Genomic_DNA"/>
</dbReference>
<sequence>MKFPVSVLIRRSAKILTVSLSDYNVAVL</sequence>
<protein>
    <submittedName>
        <fullName evidence="1">Uncharacterized protein</fullName>
    </submittedName>
</protein>
<organism evidence="1 2">
    <name type="scientific">Streblomastix strix</name>
    <dbReference type="NCBI Taxonomy" id="222440"/>
    <lineage>
        <taxon>Eukaryota</taxon>
        <taxon>Metamonada</taxon>
        <taxon>Preaxostyla</taxon>
        <taxon>Oxymonadida</taxon>
        <taxon>Streblomastigidae</taxon>
        <taxon>Streblomastix</taxon>
    </lineage>
</organism>